<dbReference type="STRING" id="414048.SAMN04489864_101137"/>
<dbReference type="Pfam" id="PF12728">
    <property type="entry name" value="HTH_17"/>
    <property type="match status" value="1"/>
</dbReference>
<proteinExistence type="predicted"/>
<dbReference type="EMBL" id="FOPP01000001">
    <property type="protein sequence ID" value="SFG58179.1"/>
    <property type="molecule type" value="Genomic_DNA"/>
</dbReference>
<name>A0A1I2T209_9SPHI</name>
<dbReference type="SUPFAM" id="SSF46955">
    <property type="entry name" value="Putative DNA-binding domain"/>
    <property type="match status" value="1"/>
</dbReference>
<dbReference type="RefSeq" id="WP_317040260.1">
    <property type="nucleotide sequence ID" value="NZ_FOPP01000001.1"/>
</dbReference>
<dbReference type="InterPro" id="IPR041657">
    <property type="entry name" value="HTH_17"/>
</dbReference>
<accession>A0A1I2T209</accession>
<evidence type="ECO:0000259" key="1">
    <source>
        <dbReference type="Pfam" id="PF12728"/>
    </source>
</evidence>
<protein>
    <submittedName>
        <fullName evidence="2">Helix-turn-helix domain-containing protein</fullName>
    </submittedName>
</protein>
<dbReference type="AlphaFoldDB" id="A0A1I2T209"/>
<organism evidence="2 3">
    <name type="scientific">Pedobacter insulae</name>
    <dbReference type="NCBI Taxonomy" id="414048"/>
    <lineage>
        <taxon>Bacteria</taxon>
        <taxon>Pseudomonadati</taxon>
        <taxon>Bacteroidota</taxon>
        <taxon>Sphingobacteriia</taxon>
        <taxon>Sphingobacteriales</taxon>
        <taxon>Sphingobacteriaceae</taxon>
        <taxon>Pedobacter</taxon>
    </lineage>
</organism>
<gene>
    <name evidence="2" type="ORF">SAMN04489864_101137</name>
</gene>
<dbReference type="PANTHER" id="PTHR34585">
    <property type="match status" value="1"/>
</dbReference>
<dbReference type="Proteomes" id="UP000199666">
    <property type="component" value="Unassembled WGS sequence"/>
</dbReference>
<evidence type="ECO:0000313" key="3">
    <source>
        <dbReference type="Proteomes" id="UP000199666"/>
    </source>
</evidence>
<feature type="domain" description="Helix-turn-helix" evidence="1">
    <location>
        <begin position="107"/>
        <end position="155"/>
    </location>
</feature>
<sequence>MRPRWADSDIWNFRCLHNNYFRVLPKIHQVRELQTDKFILIISRELRRSHGIIGFDPTRFENEFKIYPMTPLDLITKQDLEQFKIEMLEEMRKLIQMPFSGALTKKWLKSADVRKMLGISPGTLQNLRINGTLSYSKVGGMMFYKAEDVERMLEKDLNADFKSFPQ</sequence>
<keyword evidence="3" id="KW-1185">Reference proteome</keyword>
<reference evidence="2 3" key="1">
    <citation type="submission" date="2016-10" db="EMBL/GenBank/DDBJ databases">
        <authorList>
            <person name="de Groot N.N."/>
        </authorList>
    </citation>
    <scope>NUCLEOTIDE SEQUENCE [LARGE SCALE GENOMIC DNA]</scope>
    <source>
        <strain evidence="2 3">DSM 18684</strain>
    </source>
</reference>
<evidence type="ECO:0000313" key="2">
    <source>
        <dbReference type="EMBL" id="SFG58179.1"/>
    </source>
</evidence>
<dbReference type="PANTHER" id="PTHR34585:SF22">
    <property type="entry name" value="HELIX-TURN-HELIX DOMAIN-CONTAINING PROTEIN"/>
    <property type="match status" value="1"/>
</dbReference>
<dbReference type="InterPro" id="IPR009061">
    <property type="entry name" value="DNA-bd_dom_put_sf"/>
</dbReference>